<evidence type="ECO:0000313" key="2">
    <source>
        <dbReference type="Proteomes" id="UP000199611"/>
    </source>
</evidence>
<organism evidence="1 2">
    <name type="scientific">Thermodesulforhabdus norvegica</name>
    <dbReference type="NCBI Taxonomy" id="39841"/>
    <lineage>
        <taxon>Bacteria</taxon>
        <taxon>Pseudomonadati</taxon>
        <taxon>Thermodesulfobacteriota</taxon>
        <taxon>Syntrophobacteria</taxon>
        <taxon>Syntrophobacterales</taxon>
        <taxon>Thermodesulforhabdaceae</taxon>
        <taxon>Thermodesulforhabdus</taxon>
    </lineage>
</organism>
<dbReference type="AlphaFoldDB" id="A0A1I4SSB2"/>
<reference evidence="1 2" key="1">
    <citation type="submission" date="2016-10" db="EMBL/GenBank/DDBJ databases">
        <authorList>
            <person name="de Groot N.N."/>
        </authorList>
    </citation>
    <scope>NUCLEOTIDE SEQUENCE [LARGE SCALE GENOMIC DNA]</scope>
    <source>
        <strain evidence="1 2">DSM 9990</strain>
    </source>
</reference>
<proteinExistence type="predicted"/>
<dbReference type="EMBL" id="FOUU01000002">
    <property type="protein sequence ID" value="SFM67386.1"/>
    <property type="molecule type" value="Genomic_DNA"/>
</dbReference>
<dbReference type="OrthoDB" id="5515313at2"/>
<sequence>MGLVIDLTEKKYDMMAREAFGSLARRFGCEITGQTCLKDLNDSFISFFLPISPTIFHILSRSASKIIFFRHEGKVNLDEDQEKRMMVLNLTLFLADQIRFEAMYRLRWVLDFPTRHIPIVRLIADFHQKYSNFERFTPALSPEHPSYHEYDRVADTSDKAAVVRRLIPDLIKAFQESTPPDR</sequence>
<dbReference type="RefSeq" id="WP_093394133.1">
    <property type="nucleotide sequence ID" value="NZ_FOUU01000002.1"/>
</dbReference>
<keyword evidence="2" id="KW-1185">Reference proteome</keyword>
<evidence type="ECO:0000313" key="1">
    <source>
        <dbReference type="EMBL" id="SFM67386.1"/>
    </source>
</evidence>
<dbReference type="Proteomes" id="UP000199611">
    <property type="component" value="Unassembled WGS sequence"/>
</dbReference>
<accession>A0A1I4SSB2</accession>
<protein>
    <submittedName>
        <fullName evidence="1">Uncharacterized protein</fullName>
    </submittedName>
</protein>
<name>A0A1I4SSB2_9BACT</name>
<gene>
    <name evidence="1" type="ORF">SAMN05660836_01139</name>
</gene>